<dbReference type="InterPro" id="IPR051010">
    <property type="entry name" value="BCAA_transport"/>
</dbReference>
<dbReference type="CDD" id="cd19979">
    <property type="entry name" value="PBP1_ABC_ligand_binding-like"/>
    <property type="match status" value="1"/>
</dbReference>
<name>A0A923MG04_9BURK</name>
<comment type="caution">
    <text evidence="5">The sequence shown here is derived from an EMBL/GenBank/DDBJ whole genome shotgun (WGS) entry which is preliminary data.</text>
</comment>
<dbReference type="RefSeq" id="WP_187085419.1">
    <property type="nucleotide sequence ID" value="NZ_JACORU010000019.1"/>
</dbReference>
<feature type="signal peptide" evidence="3">
    <location>
        <begin position="1"/>
        <end position="25"/>
    </location>
</feature>
<reference evidence="5" key="1">
    <citation type="submission" date="2020-08" db="EMBL/GenBank/DDBJ databases">
        <title>Ramlibacter sp. GTP1 16S ribosomal RNA gene genome sequencing and assembly.</title>
        <authorList>
            <person name="Kang M."/>
        </authorList>
    </citation>
    <scope>NUCLEOTIDE SEQUENCE</scope>
    <source>
        <strain evidence="5">GTP1</strain>
    </source>
</reference>
<evidence type="ECO:0000256" key="2">
    <source>
        <dbReference type="ARBA" id="ARBA00022729"/>
    </source>
</evidence>
<accession>A0A923MG04</accession>
<dbReference type="EMBL" id="JACORU010000019">
    <property type="protein sequence ID" value="MBC5768569.1"/>
    <property type="molecule type" value="Genomic_DNA"/>
</dbReference>
<evidence type="ECO:0000259" key="4">
    <source>
        <dbReference type="Pfam" id="PF13458"/>
    </source>
</evidence>
<dbReference type="AlphaFoldDB" id="A0A923MG04"/>
<evidence type="ECO:0000313" key="5">
    <source>
        <dbReference type="EMBL" id="MBC5768569.1"/>
    </source>
</evidence>
<evidence type="ECO:0000256" key="1">
    <source>
        <dbReference type="ARBA" id="ARBA00010062"/>
    </source>
</evidence>
<feature type="domain" description="Leucine-binding protein" evidence="4">
    <location>
        <begin position="42"/>
        <end position="371"/>
    </location>
</feature>
<keyword evidence="6" id="KW-1185">Reference proteome</keyword>
<protein>
    <submittedName>
        <fullName evidence="5">ABC transporter substrate-binding protein</fullName>
    </submittedName>
</protein>
<keyword evidence="2 3" id="KW-0732">Signal</keyword>
<dbReference type="PANTHER" id="PTHR30483">
    <property type="entry name" value="LEUCINE-SPECIFIC-BINDING PROTEIN"/>
    <property type="match status" value="1"/>
</dbReference>
<dbReference type="PANTHER" id="PTHR30483:SF6">
    <property type="entry name" value="PERIPLASMIC BINDING PROTEIN OF ABC TRANSPORTER FOR NATURAL AMINO ACIDS"/>
    <property type="match status" value="1"/>
</dbReference>
<dbReference type="InterPro" id="IPR028082">
    <property type="entry name" value="Peripla_BP_I"/>
</dbReference>
<evidence type="ECO:0000313" key="6">
    <source>
        <dbReference type="Proteomes" id="UP000596827"/>
    </source>
</evidence>
<dbReference type="Pfam" id="PF13458">
    <property type="entry name" value="Peripla_BP_6"/>
    <property type="match status" value="1"/>
</dbReference>
<sequence>MSRHRAWKVVAFLFFLAGLLPRAFAAEPVLVGIDAEFGLQNSTSAQAVELGVRLAAAEINAAGGVLGRPLEIVTKDHRSIAARGIKNIEEFAADKRVVAVFGGRFSPVIIEQLPLLRQSGLPFLAVWSAADAIVDNGSMPNYVFRLSLRDSLAMPFMLRAAADRGLDKVGLLLTNTSWGRSNFAAAEKYGASSGRPAIVGAAWYNWQDASLVDRYRKLVDQGAKAIVLVANDDEAALLVREVAQLPAARRVPIISHWGITGGRFVAAAGPALGQVDVSVVQTFSFFKARPAPLKRFMETARRVAGIQRIEDIESPVGVAHAYDMTHLLAKAIGLAGGTERAAVRAALERLPPHDGLVRRYAPAFTAQRHEALDARELLLARYREDGVLVPAAR</sequence>
<dbReference type="SUPFAM" id="SSF53822">
    <property type="entry name" value="Periplasmic binding protein-like I"/>
    <property type="match status" value="1"/>
</dbReference>
<dbReference type="Gene3D" id="3.40.50.2300">
    <property type="match status" value="2"/>
</dbReference>
<proteinExistence type="inferred from homology"/>
<feature type="chain" id="PRO_5037770739" evidence="3">
    <location>
        <begin position="26"/>
        <end position="393"/>
    </location>
</feature>
<comment type="similarity">
    <text evidence="1">Belongs to the leucine-binding protein family.</text>
</comment>
<dbReference type="InterPro" id="IPR028081">
    <property type="entry name" value="Leu-bd"/>
</dbReference>
<gene>
    <name evidence="5" type="ORF">H8R02_29175</name>
</gene>
<organism evidence="5 6">
    <name type="scientific">Ramlibacter albus</name>
    <dbReference type="NCBI Taxonomy" id="2079448"/>
    <lineage>
        <taxon>Bacteria</taxon>
        <taxon>Pseudomonadati</taxon>
        <taxon>Pseudomonadota</taxon>
        <taxon>Betaproteobacteria</taxon>
        <taxon>Burkholderiales</taxon>
        <taxon>Comamonadaceae</taxon>
        <taxon>Ramlibacter</taxon>
    </lineage>
</organism>
<dbReference type="Proteomes" id="UP000596827">
    <property type="component" value="Unassembled WGS sequence"/>
</dbReference>
<evidence type="ECO:0000256" key="3">
    <source>
        <dbReference type="SAM" id="SignalP"/>
    </source>
</evidence>